<sequence length="111" mass="12897">MQAQYMATCREEEDRAIKDVRSMERDPELRNRVRDFVQGDVDVSDWSDQHTSRITKLREAYLRRWGRPGERVTVEPRSSNRICAPMTGGEMQGGTLQTRDRPSEGDGRMHT</sequence>
<protein>
    <submittedName>
        <fullName evidence="2">Uncharacterized protein</fullName>
    </submittedName>
</protein>
<gene>
    <name evidence="2" type="ORF">Cvel_3403</name>
</gene>
<accession>A0A0G4FJY8</accession>
<reference evidence="2" key="1">
    <citation type="submission" date="2014-11" db="EMBL/GenBank/DDBJ databases">
        <authorList>
            <person name="Otto D Thomas"/>
            <person name="Naeem Raeece"/>
        </authorList>
    </citation>
    <scope>NUCLEOTIDE SEQUENCE</scope>
</reference>
<evidence type="ECO:0000313" key="2">
    <source>
        <dbReference type="EMBL" id="CEM13869.1"/>
    </source>
</evidence>
<dbReference type="VEuPathDB" id="CryptoDB:Cvel_3403"/>
<proteinExistence type="predicted"/>
<dbReference type="EMBL" id="CDMZ01000418">
    <property type="protein sequence ID" value="CEM13869.1"/>
    <property type="molecule type" value="Genomic_DNA"/>
</dbReference>
<feature type="region of interest" description="Disordered" evidence="1">
    <location>
        <begin position="72"/>
        <end position="111"/>
    </location>
</feature>
<feature type="compositionally biased region" description="Basic and acidic residues" evidence="1">
    <location>
        <begin position="98"/>
        <end position="111"/>
    </location>
</feature>
<evidence type="ECO:0000256" key="1">
    <source>
        <dbReference type="SAM" id="MobiDB-lite"/>
    </source>
</evidence>
<dbReference type="AlphaFoldDB" id="A0A0G4FJY8"/>
<dbReference type="PhylomeDB" id="A0A0G4FJY8"/>
<name>A0A0G4FJY8_9ALVE</name>
<organism evidence="2">
    <name type="scientific">Chromera velia CCMP2878</name>
    <dbReference type="NCBI Taxonomy" id="1169474"/>
    <lineage>
        <taxon>Eukaryota</taxon>
        <taxon>Sar</taxon>
        <taxon>Alveolata</taxon>
        <taxon>Colpodellida</taxon>
        <taxon>Chromeraceae</taxon>
        <taxon>Chromera</taxon>
    </lineage>
</organism>